<dbReference type="InterPro" id="IPR051266">
    <property type="entry name" value="CLCR"/>
</dbReference>
<dbReference type="Gene3D" id="3.40.50.410">
    <property type="entry name" value="von Willebrand factor, type A domain"/>
    <property type="match status" value="1"/>
</dbReference>
<dbReference type="Pfam" id="PF00092">
    <property type="entry name" value="VWA"/>
    <property type="match status" value="1"/>
</dbReference>
<feature type="domain" description="VWFA" evidence="1">
    <location>
        <begin position="39"/>
        <end position="217"/>
    </location>
</feature>
<dbReference type="Proteomes" id="UP001145094">
    <property type="component" value="Unassembled WGS sequence"/>
</dbReference>
<protein>
    <recommendedName>
        <fullName evidence="1">VWFA domain-containing protein</fullName>
    </recommendedName>
</protein>
<dbReference type="SMART" id="SM00327">
    <property type="entry name" value="VWA"/>
    <property type="match status" value="1"/>
</dbReference>
<organism evidence="2 3">
    <name type="scientific">Sellimonas catena</name>
    <dbReference type="NCBI Taxonomy" id="2994035"/>
    <lineage>
        <taxon>Bacteria</taxon>
        <taxon>Bacillati</taxon>
        <taxon>Bacillota</taxon>
        <taxon>Clostridia</taxon>
        <taxon>Lachnospirales</taxon>
        <taxon>Lachnospiraceae</taxon>
        <taxon>Sellimonas</taxon>
    </lineage>
</organism>
<dbReference type="PANTHER" id="PTHR10579">
    <property type="entry name" value="CALCIUM-ACTIVATED CHLORIDE CHANNEL REGULATOR"/>
    <property type="match status" value="1"/>
</dbReference>
<dbReference type="CDD" id="cd00198">
    <property type="entry name" value="vWFA"/>
    <property type="match status" value="1"/>
</dbReference>
<dbReference type="SUPFAM" id="SSF53300">
    <property type="entry name" value="vWA-like"/>
    <property type="match status" value="1"/>
</dbReference>
<reference evidence="2" key="1">
    <citation type="submission" date="2022-11" db="EMBL/GenBank/DDBJ databases">
        <title>Draft genome sequence of Sellimonas catena strain 18CBH55.</title>
        <authorList>
            <person name="Hisatomi A."/>
            <person name="Ohkuma M."/>
            <person name="Sakamoto M."/>
        </authorList>
    </citation>
    <scope>NUCLEOTIDE SEQUENCE</scope>
    <source>
        <strain evidence="2">18CBH55</strain>
    </source>
</reference>
<reference evidence="2" key="3">
    <citation type="journal article" date="2023" name="Int. J. Syst. Evol. Microbiol.">
        <title>Sellimonas catena sp. nov., isolated from human faeces.</title>
        <authorList>
            <person name="Hisatomi A."/>
            <person name="Ohkuma M."/>
            <person name="Sakamoto M."/>
        </authorList>
    </citation>
    <scope>NUCLEOTIDE SEQUENCE</scope>
    <source>
        <strain evidence="2">18CBH55</strain>
    </source>
</reference>
<name>A0A9W6CBW3_9FIRM</name>
<evidence type="ECO:0000313" key="3">
    <source>
        <dbReference type="Proteomes" id="UP001145094"/>
    </source>
</evidence>
<sequence>MGITNSNKEVNVSQITCGGTFQVTLGLSAAPDISENPVDIVLVLDRSGSMAGSPLENLKLGADTFIDIIDETTDSTQDGQIGSGSHIGIVSFSGSASADTQLITSVADLKAAVAALSAGGSTNHADAFSTAASLFDPSSSNEKVIVMFTDGKTTSGIPPAPVAETIRDSGIIIYCIGLIGDTGIDVDVLNDWATDPDASHVAVTPDDSELEDLFADLAANISKPGATNIVINETLNPDFTIVSIGMPSSGTAAAIDSQSLQWKIPSLGVSGNEGASLEFYVQHTGQTSGNLPVNQSIFYSDTEGNTVTFPDPSVQVDCGVSVDPEPCPIPVDFTIEKCQDSLVVDLGDVYLESSGRIVQLNVKLKNVCPHKRVALGIILTETDNYGSEYQRGMKAITVPAHNQKNCQDVEVKCIKFVLPEDLNVSGCPCQSLCCERHLKVRIIAHYIDTDFRCCDSTVTF</sequence>
<gene>
    <name evidence="2" type="ORF">Selli2_11420</name>
</gene>
<dbReference type="RefSeq" id="WP_281844742.1">
    <property type="nucleotide sequence ID" value="NZ_BSCH01000006.1"/>
</dbReference>
<evidence type="ECO:0000259" key="1">
    <source>
        <dbReference type="PROSITE" id="PS50234"/>
    </source>
</evidence>
<dbReference type="InterPro" id="IPR036465">
    <property type="entry name" value="vWFA_dom_sf"/>
</dbReference>
<proteinExistence type="predicted"/>
<dbReference type="AlphaFoldDB" id="A0A9W6CBW3"/>
<comment type="caution">
    <text evidence="2">The sequence shown here is derived from an EMBL/GenBank/DDBJ whole genome shotgun (WGS) entry which is preliminary data.</text>
</comment>
<dbReference type="InterPro" id="IPR002035">
    <property type="entry name" value="VWF_A"/>
</dbReference>
<evidence type="ECO:0000313" key="2">
    <source>
        <dbReference type="EMBL" id="GLG89715.1"/>
    </source>
</evidence>
<dbReference type="PANTHER" id="PTHR10579:SF43">
    <property type="entry name" value="ZINC FINGER (C3HC4-TYPE RING FINGER) FAMILY PROTEIN"/>
    <property type="match status" value="1"/>
</dbReference>
<dbReference type="EMBL" id="BSCH01000006">
    <property type="protein sequence ID" value="GLG89715.1"/>
    <property type="molecule type" value="Genomic_DNA"/>
</dbReference>
<dbReference type="PROSITE" id="PS50234">
    <property type="entry name" value="VWFA"/>
    <property type="match status" value="1"/>
</dbReference>
<reference evidence="2" key="2">
    <citation type="submission" date="2022-11" db="EMBL/GenBank/DDBJ databases">
        <title>Draft genome sequence of Sellimonas catena strain 18CBH55.</title>
        <authorList>
            <person name="Atsushi H."/>
            <person name="Moriya O."/>
            <person name="Mitsuo S."/>
        </authorList>
    </citation>
    <scope>NUCLEOTIDE SEQUENCE</scope>
    <source>
        <strain evidence="2">18CBH55</strain>
    </source>
</reference>
<accession>A0A9W6CBW3</accession>